<sequence>MIPDVLVEDVDILVRETDRELDGHTASMTEV</sequence>
<organism evidence="1 2">
    <name type="scientific">Rhodococcus ruber</name>
    <dbReference type="NCBI Taxonomy" id="1830"/>
    <lineage>
        <taxon>Bacteria</taxon>
        <taxon>Bacillati</taxon>
        <taxon>Actinomycetota</taxon>
        <taxon>Actinomycetes</taxon>
        <taxon>Mycobacteriales</taxon>
        <taxon>Nocardiaceae</taxon>
        <taxon>Rhodococcus</taxon>
    </lineage>
</organism>
<evidence type="ECO:0000313" key="1">
    <source>
        <dbReference type="EMBL" id="CDZ87376.1"/>
    </source>
</evidence>
<protein>
    <submittedName>
        <fullName evidence="1">Uncharacterized protein</fullName>
    </submittedName>
</protein>
<proteinExistence type="predicted"/>
<name>A0A098BI30_9NOCA</name>
<gene>
    <name evidence="1" type="ORF">RHRU231_230204</name>
</gene>
<reference evidence="1 2" key="1">
    <citation type="journal article" date="2014" name="Genome Announc.">
        <title>Draft Genome Sequence of Propane- and Butane-Oxidizing Actinobacterium Rhodococcus ruber IEGM 231.</title>
        <authorList>
            <person name="Ivshina I.B."/>
            <person name="Kuyukina M.S."/>
            <person name="Krivoruchko A.V."/>
            <person name="Barbe V."/>
            <person name="Fischer C."/>
        </authorList>
    </citation>
    <scope>NUCLEOTIDE SEQUENCE [LARGE SCALE GENOMIC DNA]</scope>
</reference>
<dbReference type="AlphaFoldDB" id="A0A098BI30"/>
<accession>A0A098BI30</accession>
<evidence type="ECO:0000313" key="2">
    <source>
        <dbReference type="Proteomes" id="UP000042997"/>
    </source>
</evidence>
<dbReference type="EMBL" id="CCSD01000032">
    <property type="protein sequence ID" value="CDZ87376.1"/>
    <property type="molecule type" value="Genomic_DNA"/>
</dbReference>
<dbReference type="Proteomes" id="UP000042997">
    <property type="component" value="Unassembled WGS sequence"/>
</dbReference>